<dbReference type="GO" id="GO:0004175">
    <property type="term" value="F:endopeptidase activity"/>
    <property type="evidence" value="ECO:0007669"/>
    <property type="project" value="UniProtKB-ARBA"/>
</dbReference>
<dbReference type="OrthoDB" id="9787923at2"/>
<keyword evidence="4" id="KW-1185">Reference proteome</keyword>
<dbReference type="InterPro" id="IPR003675">
    <property type="entry name" value="Rce1/LyrA-like_dom"/>
</dbReference>
<gene>
    <name evidence="3" type="ORF">Dace_3195</name>
</gene>
<proteinExistence type="predicted"/>
<dbReference type="Proteomes" id="UP000005695">
    <property type="component" value="Unassembled WGS sequence"/>
</dbReference>
<protein>
    <submittedName>
        <fullName evidence="3">Abortive infection protein</fullName>
    </submittedName>
</protein>
<accession>Q1K3X4</accession>
<evidence type="ECO:0000313" key="4">
    <source>
        <dbReference type="Proteomes" id="UP000005695"/>
    </source>
</evidence>
<keyword evidence="1" id="KW-0812">Transmembrane</keyword>
<comment type="caution">
    <text evidence="3">The sequence shown here is derived from an EMBL/GenBank/DDBJ whole genome shotgun (WGS) entry which is preliminary data.</text>
</comment>
<feature type="transmembrane region" description="Helical" evidence="1">
    <location>
        <begin position="193"/>
        <end position="209"/>
    </location>
</feature>
<dbReference type="Pfam" id="PF02517">
    <property type="entry name" value="Rce1-like"/>
    <property type="match status" value="1"/>
</dbReference>
<dbReference type="AlphaFoldDB" id="Q1K3X4"/>
<sequence length="241" mass="27685">MLSFINFNDGLGGILQKNLWTRVLPFALYMAFIGIEDGLRYLVGQSGDFSEASFLYLYPVKVGLVAAVLVVCWRHYREVRFSDLLQWRHTVLSIAIGGGIFWLWIHMTWDFATLGESQGFNPNFFAEEGMREMMVIARLFGAVLVVPVMEEIFWRSFLIRYAIDGNFMQVAIGRFSVFSFLVTTVLFGLEHHLFLAGMAAGALFNFLLYRTRSIAQCILSHFVANLALGLYVLRTEQWQFW</sequence>
<dbReference type="EMBL" id="AAEW02000001">
    <property type="protein sequence ID" value="EAT17329.1"/>
    <property type="molecule type" value="Genomic_DNA"/>
</dbReference>
<keyword evidence="1" id="KW-1133">Transmembrane helix</keyword>
<organism evidence="3 4">
    <name type="scientific">Desulfuromonas acetoxidans (strain DSM 684 / 11070)</name>
    <dbReference type="NCBI Taxonomy" id="281689"/>
    <lineage>
        <taxon>Bacteria</taxon>
        <taxon>Pseudomonadati</taxon>
        <taxon>Thermodesulfobacteriota</taxon>
        <taxon>Desulfuromonadia</taxon>
        <taxon>Desulfuromonadales</taxon>
        <taxon>Desulfuromonadaceae</taxon>
        <taxon>Desulfuromonas</taxon>
    </lineage>
</organism>
<evidence type="ECO:0000313" key="3">
    <source>
        <dbReference type="EMBL" id="EAT17329.1"/>
    </source>
</evidence>
<evidence type="ECO:0000259" key="2">
    <source>
        <dbReference type="Pfam" id="PF02517"/>
    </source>
</evidence>
<keyword evidence="1" id="KW-0472">Membrane</keyword>
<dbReference type="NCBIfam" id="TIGR03008">
    <property type="entry name" value="pepcterm_CAAX"/>
    <property type="match status" value="1"/>
</dbReference>
<reference evidence="3" key="1">
    <citation type="submission" date="2006-05" db="EMBL/GenBank/DDBJ databases">
        <title>Annotation of the draft genome assembly of Desulfuromonas acetoxidans DSM 684.</title>
        <authorList>
            <consortium name="US DOE Joint Genome Institute (JGI-ORNL)"/>
            <person name="Larimer F."/>
            <person name="Land M."/>
            <person name="Hauser L."/>
        </authorList>
    </citation>
    <scope>NUCLEOTIDE SEQUENCE [LARGE SCALE GENOMIC DNA]</scope>
    <source>
        <strain evidence="3">DSM 684</strain>
    </source>
</reference>
<dbReference type="RefSeq" id="WP_005997611.1">
    <property type="nucleotide sequence ID" value="NZ_AAEW02000001.1"/>
</dbReference>
<reference evidence="3" key="2">
    <citation type="submission" date="2006-05" db="EMBL/GenBank/DDBJ databases">
        <title>Sequencing of the draft genome and assembly of Desulfuromonas acetoxidans DSM 684.</title>
        <authorList>
            <consortium name="US DOE Joint Genome Institute (JGI-PGF)"/>
            <person name="Copeland A."/>
            <person name="Lucas S."/>
            <person name="Lapidus A."/>
            <person name="Barry K."/>
            <person name="Detter J.C."/>
            <person name="Glavina del Rio T."/>
            <person name="Hammon N."/>
            <person name="Israni S."/>
            <person name="Dalin E."/>
            <person name="Tice H."/>
            <person name="Bruce D."/>
            <person name="Pitluck S."/>
            <person name="Richardson P."/>
        </authorList>
    </citation>
    <scope>NUCLEOTIDE SEQUENCE [LARGE SCALE GENOMIC DNA]</scope>
    <source>
        <strain evidence="3">DSM 684</strain>
    </source>
</reference>
<feature type="transmembrane region" description="Helical" evidence="1">
    <location>
        <begin position="55"/>
        <end position="73"/>
    </location>
</feature>
<feature type="transmembrane region" description="Helical" evidence="1">
    <location>
        <begin position="166"/>
        <end position="187"/>
    </location>
</feature>
<feature type="transmembrane region" description="Helical" evidence="1">
    <location>
        <begin position="85"/>
        <end position="105"/>
    </location>
</feature>
<feature type="transmembrane region" description="Helical" evidence="1">
    <location>
        <begin position="135"/>
        <end position="154"/>
    </location>
</feature>
<evidence type="ECO:0000256" key="1">
    <source>
        <dbReference type="SAM" id="Phobius"/>
    </source>
</evidence>
<name>Q1K3X4_DESA6</name>
<dbReference type="GO" id="GO:0080120">
    <property type="term" value="P:CAAX-box protein maturation"/>
    <property type="evidence" value="ECO:0007669"/>
    <property type="project" value="UniProtKB-ARBA"/>
</dbReference>
<feature type="transmembrane region" description="Helical" evidence="1">
    <location>
        <begin position="23"/>
        <end position="43"/>
    </location>
</feature>
<dbReference type="InterPro" id="IPR014346">
    <property type="entry name" value="Prenyl_protease-related"/>
</dbReference>
<feature type="domain" description="CAAX prenyl protease 2/Lysostaphin resistance protein A-like" evidence="2">
    <location>
        <begin position="136"/>
        <end position="226"/>
    </location>
</feature>